<protein>
    <submittedName>
        <fullName evidence="1">GH17952</fullName>
    </submittedName>
</protein>
<dbReference type="AlphaFoldDB" id="B4JXG7"/>
<proteinExistence type="predicted"/>
<keyword evidence="2" id="KW-1185">Reference proteome</keyword>
<sequence length="50" mass="5759">MPIGCSAVVGCFKLTPVQLDDELKQQELDERKELRKRTEFKARPNPFKPA</sequence>
<reference evidence="1 2" key="1">
    <citation type="journal article" date="2007" name="Nature">
        <title>Evolution of genes and genomes on the Drosophila phylogeny.</title>
        <authorList>
            <consortium name="Drosophila 12 Genomes Consortium"/>
            <person name="Clark A.G."/>
            <person name="Eisen M.B."/>
            <person name="Smith D.R."/>
            <person name="Bergman C.M."/>
            <person name="Oliver B."/>
            <person name="Markow T.A."/>
            <person name="Kaufman T.C."/>
            <person name="Kellis M."/>
            <person name="Gelbart W."/>
            <person name="Iyer V.N."/>
            <person name="Pollard D.A."/>
            <person name="Sackton T.B."/>
            <person name="Larracuente A.M."/>
            <person name="Singh N.D."/>
            <person name="Abad J.P."/>
            <person name="Abt D.N."/>
            <person name="Adryan B."/>
            <person name="Aguade M."/>
            <person name="Akashi H."/>
            <person name="Anderson W.W."/>
            <person name="Aquadro C.F."/>
            <person name="Ardell D.H."/>
            <person name="Arguello R."/>
            <person name="Artieri C.G."/>
            <person name="Barbash D.A."/>
            <person name="Barker D."/>
            <person name="Barsanti P."/>
            <person name="Batterham P."/>
            <person name="Batzoglou S."/>
            <person name="Begun D."/>
            <person name="Bhutkar A."/>
            <person name="Blanco E."/>
            <person name="Bosak S.A."/>
            <person name="Bradley R.K."/>
            <person name="Brand A.D."/>
            <person name="Brent M.R."/>
            <person name="Brooks A.N."/>
            <person name="Brown R.H."/>
            <person name="Butlin R.K."/>
            <person name="Caggese C."/>
            <person name="Calvi B.R."/>
            <person name="Bernardo de Carvalho A."/>
            <person name="Caspi A."/>
            <person name="Castrezana S."/>
            <person name="Celniker S.E."/>
            <person name="Chang J.L."/>
            <person name="Chapple C."/>
            <person name="Chatterji S."/>
            <person name="Chinwalla A."/>
            <person name="Civetta A."/>
            <person name="Clifton S.W."/>
            <person name="Comeron J.M."/>
            <person name="Costello J.C."/>
            <person name="Coyne J.A."/>
            <person name="Daub J."/>
            <person name="David R.G."/>
            <person name="Delcher A.L."/>
            <person name="Delehaunty K."/>
            <person name="Do C.B."/>
            <person name="Ebling H."/>
            <person name="Edwards K."/>
            <person name="Eickbush T."/>
            <person name="Evans J.D."/>
            <person name="Filipski A."/>
            <person name="Findeiss S."/>
            <person name="Freyhult E."/>
            <person name="Fulton L."/>
            <person name="Fulton R."/>
            <person name="Garcia A.C."/>
            <person name="Gardiner A."/>
            <person name="Garfield D.A."/>
            <person name="Garvin B.E."/>
            <person name="Gibson G."/>
            <person name="Gilbert D."/>
            <person name="Gnerre S."/>
            <person name="Godfrey J."/>
            <person name="Good R."/>
            <person name="Gotea V."/>
            <person name="Gravely B."/>
            <person name="Greenberg A.J."/>
            <person name="Griffiths-Jones S."/>
            <person name="Gross S."/>
            <person name="Guigo R."/>
            <person name="Gustafson E.A."/>
            <person name="Haerty W."/>
            <person name="Hahn M.W."/>
            <person name="Halligan D.L."/>
            <person name="Halpern A.L."/>
            <person name="Halter G.M."/>
            <person name="Han M.V."/>
            <person name="Heger A."/>
            <person name="Hillier L."/>
            <person name="Hinrichs A.S."/>
            <person name="Holmes I."/>
            <person name="Hoskins R.A."/>
            <person name="Hubisz M.J."/>
            <person name="Hultmark D."/>
            <person name="Huntley M.A."/>
            <person name="Jaffe D.B."/>
            <person name="Jagadeeshan S."/>
            <person name="Jeck W.R."/>
            <person name="Johnson J."/>
            <person name="Jones C.D."/>
            <person name="Jordan W.C."/>
            <person name="Karpen G.H."/>
            <person name="Kataoka E."/>
            <person name="Keightley P.D."/>
            <person name="Kheradpour P."/>
            <person name="Kirkness E.F."/>
            <person name="Koerich L.B."/>
            <person name="Kristiansen K."/>
            <person name="Kudrna D."/>
            <person name="Kulathinal R.J."/>
            <person name="Kumar S."/>
            <person name="Kwok R."/>
            <person name="Lander E."/>
            <person name="Langley C.H."/>
            <person name="Lapoint R."/>
            <person name="Lazzaro B.P."/>
            <person name="Lee S.J."/>
            <person name="Levesque L."/>
            <person name="Li R."/>
            <person name="Lin C.F."/>
            <person name="Lin M.F."/>
            <person name="Lindblad-Toh K."/>
            <person name="Llopart A."/>
            <person name="Long M."/>
            <person name="Low L."/>
            <person name="Lozovsky E."/>
            <person name="Lu J."/>
            <person name="Luo M."/>
            <person name="Machado C.A."/>
            <person name="Makalowski W."/>
            <person name="Marzo M."/>
            <person name="Matsuda M."/>
            <person name="Matzkin L."/>
            <person name="McAllister B."/>
            <person name="McBride C.S."/>
            <person name="McKernan B."/>
            <person name="McKernan K."/>
            <person name="Mendez-Lago M."/>
            <person name="Minx P."/>
            <person name="Mollenhauer M.U."/>
            <person name="Montooth K."/>
            <person name="Mount S.M."/>
            <person name="Mu X."/>
            <person name="Myers E."/>
            <person name="Negre B."/>
            <person name="Newfeld S."/>
            <person name="Nielsen R."/>
            <person name="Noor M.A."/>
            <person name="O'Grady P."/>
            <person name="Pachter L."/>
            <person name="Papaceit M."/>
            <person name="Parisi M.J."/>
            <person name="Parisi M."/>
            <person name="Parts L."/>
            <person name="Pedersen J.S."/>
            <person name="Pesole G."/>
            <person name="Phillippy A.M."/>
            <person name="Ponting C.P."/>
            <person name="Pop M."/>
            <person name="Porcelli D."/>
            <person name="Powell J.R."/>
            <person name="Prohaska S."/>
            <person name="Pruitt K."/>
            <person name="Puig M."/>
            <person name="Quesneville H."/>
            <person name="Ram K.R."/>
            <person name="Rand D."/>
            <person name="Rasmussen M.D."/>
            <person name="Reed L.K."/>
            <person name="Reenan R."/>
            <person name="Reily A."/>
            <person name="Remington K.A."/>
            <person name="Rieger T.T."/>
            <person name="Ritchie M.G."/>
            <person name="Robin C."/>
            <person name="Rogers Y.H."/>
            <person name="Rohde C."/>
            <person name="Rozas J."/>
            <person name="Rubenfield M.J."/>
            <person name="Ruiz A."/>
            <person name="Russo S."/>
            <person name="Salzberg S.L."/>
            <person name="Sanchez-Gracia A."/>
            <person name="Saranga D.J."/>
            <person name="Sato H."/>
            <person name="Schaeffer S.W."/>
            <person name="Schatz M.C."/>
            <person name="Schlenke T."/>
            <person name="Schwartz R."/>
            <person name="Segarra C."/>
            <person name="Singh R.S."/>
            <person name="Sirot L."/>
            <person name="Sirota M."/>
            <person name="Sisneros N.B."/>
            <person name="Smith C.D."/>
            <person name="Smith T.F."/>
            <person name="Spieth J."/>
            <person name="Stage D.E."/>
            <person name="Stark A."/>
            <person name="Stephan W."/>
            <person name="Strausberg R.L."/>
            <person name="Strempel S."/>
            <person name="Sturgill D."/>
            <person name="Sutton G."/>
            <person name="Sutton G.G."/>
            <person name="Tao W."/>
            <person name="Teichmann S."/>
            <person name="Tobari Y.N."/>
            <person name="Tomimura Y."/>
            <person name="Tsolas J.M."/>
            <person name="Valente V.L."/>
            <person name="Venter E."/>
            <person name="Venter J.C."/>
            <person name="Vicario S."/>
            <person name="Vieira F.G."/>
            <person name="Vilella A.J."/>
            <person name="Villasante A."/>
            <person name="Walenz B."/>
            <person name="Wang J."/>
            <person name="Wasserman M."/>
            <person name="Watts T."/>
            <person name="Wilson D."/>
            <person name="Wilson R.K."/>
            <person name="Wing R.A."/>
            <person name="Wolfner M.F."/>
            <person name="Wong A."/>
            <person name="Wong G.K."/>
            <person name="Wu C.I."/>
            <person name="Wu G."/>
            <person name="Yamamoto D."/>
            <person name="Yang H.P."/>
            <person name="Yang S.P."/>
            <person name="Yorke J.A."/>
            <person name="Yoshida K."/>
            <person name="Zdobnov E."/>
            <person name="Zhang P."/>
            <person name="Zhang Y."/>
            <person name="Zimin A.V."/>
            <person name="Baldwin J."/>
            <person name="Abdouelleil A."/>
            <person name="Abdulkadir J."/>
            <person name="Abebe A."/>
            <person name="Abera B."/>
            <person name="Abreu J."/>
            <person name="Acer S.C."/>
            <person name="Aftuck L."/>
            <person name="Alexander A."/>
            <person name="An P."/>
            <person name="Anderson E."/>
            <person name="Anderson S."/>
            <person name="Arachi H."/>
            <person name="Azer M."/>
            <person name="Bachantsang P."/>
            <person name="Barry A."/>
            <person name="Bayul T."/>
            <person name="Berlin A."/>
            <person name="Bessette D."/>
            <person name="Bloom T."/>
            <person name="Blye J."/>
            <person name="Boguslavskiy L."/>
            <person name="Bonnet C."/>
            <person name="Boukhgalter B."/>
            <person name="Bourzgui I."/>
            <person name="Brown A."/>
            <person name="Cahill P."/>
            <person name="Channer S."/>
            <person name="Cheshatsang Y."/>
            <person name="Chuda L."/>
            <person name="Citroen M."/>
            <person name="Collymore A."/>
            <person name="Cooke P."/>
            <person name="Costello M."/>
            <person name="D'Aco K."/>
            <person name="Daza R."/>
            <person name="De Haan G."/>
            <person name="DeGray S."/>
            <person name="DeMaso C."/>
            <person name="Dhargay N."/>
            <person name="Dooley K."/>
            <person name="Dooley E."/>
            <person name="Doricent M."/>
            <person name="Dorje P."/>
            <person name="Dorjee K."/>
            <person name="Dupes A."/>
            <person name="Elong R."/>
            <person name="Falk J."/>
            <person name="Farina A."/>
            <person name="Faro S."/>
            <person name="Ferguson D."/>
            <person name="Fisher S."/>
            <person name="Foley C.D."/>
            <person name="Franke A."/>
            <person name="Friedrich D."/>
            <person name="Gadbois L."/>
            <person name="Gearin G."/>
            <person name="Gearin C.R."/>
            <person name="Giannoukos G."/>
            <person name="Goode T."/>
            <person name="Graham J."/>
            <person name="Grandbois E."/>
            <person name="Grewal S."/>
            <person name="Gyaltsen K."/>
            <person name="Hafez N."/>
            <person name="Hagos B."/>
            <person name="Hall J."/>
            <person name="Henson C."/>
            <person name="Hollinger A."/>
            <person name="Honan T."/>
            <person name="Huard M.D."/>
            <person name="Hughes L."/>
            <person name="Hurhula B."/>
            <person name="Husby M.E."/>
            <person name="Kamat A."/>
            <person name="Kanga B."/>
            <person name="Kashin S."/>
            <person name="Khazanovich D."/>
            <person name="Kisner P."/>
            <person name="Lance K."/>
            <person name="Lara M."/>
            <person name="Lee W."/>
            <person name="Lennon N."/>
            <person name="Letendre F."/>
            <person name="LeVine R."/>
            <person name="Lipovsky A."/>
            <person name="Liu X."/>
            <person name="Liu J."/>
            <person name="Liu S."/>
            <person name="Lokyitsang T."/>
            <person name="Lokyitsang Y."/>
            <person name="Lubonja R."/>
            <person name="Lui A."/>
            <person name="MacDonald P."/>
            <person name="Magnisalis V."/>
            <person name="Maru K."/>
            <person name="Matthews C."/>
            <person name="McCusker W."/>
            <person name="McDonough S."/>
            <person name="Mehta T."/>
            <person name="Meldrim J."/>
            <person name="Meneus L."/>
            <person name="Mihai O."/>
            <person name="Mihalev A."/>
            <person name="Mihova T."/>
            <person name="Mittelman R."/>
            <person name="Mlenga V."/>
            <person name="Montmayeur A."/>
            <person name="Mulrain L."/>
            <person name="Navidi A."/>
            <person name="Naylor J."/>
            <person name="Negash T."/>
            <person name="Nguyen T."/>
            <person name="Nguyen N."/>
            <person name="Nicol R."/>
            <person name="Norbu C."/>
            <person name="Norbu N."/>
            <person name="Novod N."/>
            <person name="O'Neill B."/>
            <person name="Osman S."/>
            <person name="Markiewicz E."/>
            <person name="Oyono O.L."/>
            <person name="Patti C."/>
            <person name="Phunkhang P."/>
            <person name="Pierre F."/>
            <person name="Priest M."/>
            <person name="Raghuraman S."/>
            <person name="Rege F."/>
            <person name="Reyes R."/>
            <person name="Rise C."/>
            <person name="Rogov P."/>
            <person name="Ross K."/>
            <person name="Ryan E."/>
            <person name="Settipalli S."/>
            <person name="Shea T."/>
            <person name="Sherpa N."/>
            <person name="Shi L."/>
            <person name="Shih D."/>
            <person name="Sparrow T."/>
            <person name="Spaulding J."/>
            <person name="Stalker J."/>
            <person name="Stange-Thomann N."/>
            <person name="Stavropoulos S."/>
            <person name="Stone C."/>
            <person name="Strader C."/>
            <person name="Tesfaye S."/>
            <person name="Thomson T."/>
            <person name="Thoulutsang Y."/>
            <person name="Thoulutsang D."/>
            <person name="Topham K."/>
            <person name="Topping I."/>
            <person name="Tsamla T."/>
            <person name="Vassiliev H."/>
            <person name="Vo A."/>
            <person name="Wangchuk T."/>
            <person name="Wangdi T."/>
            <person name="Weiand M."/>
            <person name="Wilkinson J."/>
            <person name="Wilson A."/>
            <person name="Yadav S."/>
            <person name="Young G."/>
            <person name="Yu Q."/>
            <person name="Zembek L."/>
            <person name="Zhong D."/>
            <person name="Zimmer A."/>
            <person name="Zwirko Z."/>
            <person name="Jaffe D.B."/>
            <person name="Alvarez P."/>
            <person name="Brockman W."/>
            <person name="Butler J."/>
            <person name="Chin C."/>
            <person name="Gnerre S."/>
            <person name="Grabherr M."/>
            <person name="Kleber M."/>
            <person name="Mauceli E."/>
            <person name="MacCallum I."/>
        </authorList>
    </citation>
    <scope>NUCLEOTIDE SEQUENCE [LARGE SCALE GENOMIC DNA]</scope>
    <source>
        <strain evidence="2">Tucson 15287-2541.00</strain>
    </source>
</reference>
<dbReference type="InParanoid" id="B4JXG7"/>
<dbReference type="Proteomes" id="UP000001070">
    <property type="component" value="Unassembled WGS sequence"/>
</dbReference>
<evidence type="ECO:0000313" key="1">
    <source>
        <dbReference type="EMBL" id="EDV95443.1"/>
    </source>
</evidence>
<organism evidence="2">
    <name type="scientific">Drosophila grimshawi</name>
    <name type="common">Hawaiian fruit fly</name>
    <name type="synonym">Idiomyia grimshawi</name>
    <dbReference type="NCBI Taxonomy" id="7222"/>
    <lineage>
        <taxon>Eukaryota</taxon>
        <taxon>Metazoa</taxon>
        <taxon>Ecdysozoa</taxon>
        <taxon>Arthropoda</taxon>
        <taxon>Hexapoda</taxon>
        <taxon>Insecta</taxon>
        <taxon>Pterygota</taxon>
        <taxon>Neoptera</taxon>
        <taxon>Endopterygota</taxon>
        <taxon>Diptera</taxon>
        <taxon>Brachycera</taxon>
        <taxon>Muscomorpha</taxon>
        <taxon>Ephydroidea</taxon>
        <taxon>Drosophilidae</taxon>
        <taxon>Drosophila</taxon>
        <taxon>Hawaiian Drosophila</taxon>
    </lineage>
</organism>
<name>B4JXG7_DROGR</name>
<evidence type="ECO:0000313" key="2">
    <source>
        <dbReference type="Proteomes" id="UP000001070"/>
    </source>
</evidence>
<accession>B4JXG7</accession>
<dbReference type="HOGENOM" id="CLU_3126529_0_0_1"/>
<gene>
    <name evidence="1" type="primary">Dgri\GH17952</name>
    <name evidence="1" type="ORF">Dgri_GH17952</name>
</gene>
<dbReference type="EMBL" id="CH916376">
    <property type="protein sequence ID" value="EDV95443.1"/>
    <property type="molecule type" value="Genomic_DNA"/>
</dbReference>